<accession>A0A7W8U984</accession>
<reference evidence="1 2" key="1">
    <citation type="submission" date="2020-08" db="EMBL/GenBank/DDBJ databases">
        <title>Genomic Encyclopedia of Type Strains, Phase IV (KMG-V): Genome sequencing to study the core and pangenomes of soil and plant-associated prokaryotes.</title>
        <authorList>
            <person name="Whitman W."/>
        </authorList>
    </citation>
    <scope>NUCLEOTIDE SEQUENCE [LARGE SCALE GENOMIC DNA]</scope>
    <source>
        <strain evidence="1 2">SEMIA 4084</strain>
    </source>
</reference>
<organism evidence="1 2">
    <name type="scientific">Rhizobium giardinii</name>
    <dbReference type="NCBI Taxonomy" id="56731"/>
    <lineage>
        <taxon>Bacteria</taxon>
        <taxon>Pseudomonadati</taxon>
        <taxon>Pseudomonadota</taxon>
        <taxon>Alphaproteobacteria</taxon>
        <taxon>Hyphomicrobiales</taxon>
        <taxon>Rhizobiaceae</taxon>
        <taxon>Rhizobium/Agrobacterium group</taxon>
        <taxon>Rhizobium</taxon>
    </lineage>
</organism>
<dbReference type="AlphaFoldDB" id="A0A7W8U984"/>
<keyword evidence="2" id="KW-1185">Reference proteome</keyword>
<dbReference type="RefSeq" id="WP_018324381.1">
    <property type="nucleotide sequence ID" value="NZ_JACHBK010000003.1"/>
</dbReference>
<protein>
    <recommendedName>
        <fullName evidence="3">Peptidase M41 domain-containing protein</fullName>
    </recommendedName>
</protein>
<sequence>MTRNDPLLGDLLRLAMTESTTRDIVGRETASAIALHEAAHCVAALGHGISIRHVSLDECEVGLQSPGDCLERGHHHGAIAIGYAVTALAGQAAAPETGLSKSDELLLQHAFFLGSWSEPVAEMHHAFSALAARFVSDRRKDIENLAVALELRRNMTGTEVEQFLGSMGK</sequence>
<dbReference type="EMBL" id="JACHBK010000003">
    <property type="protein sequence ID" value="MBB5535043.1"/>
    <property type="molecule type" value="Genomic_DNA"/>
</dbReference>
<comment type="caution">
    <text evidence="1">The sequence shown here is derived from an EMBL/GenBank/DDBJ whole genome shotgun (WGS) entry which is preliminary data.</text>
</comment>
<dbReference type="Proteomes" id="UP000585507">
    <property type="component" value="Unassembled WGS sequence"/>
</dbReference>
<evidence type="ECO:0000313" key="2">
    <source>
        <dbReference type="Proteomes" id="UP000585507"/>
    </source>
</evidence>
<evidence type="ECO:0008006" key="3">
    <source>
        <dbReference type="Google" id="ProtNLM"/>
    </source>
</evidence>
<evidence type="ECO:0000313" key="1">
    <source>
        <dbReference type="EMBL" id="MBB5535043.1"/>
    </source>
</evidence>
<name>A0A7W8U984_9HYPH</name>
<gene>
    <name evidence="1" type="ORF">GGD55_001726</name>
</gene>
<proteinExistence type="predicted"/>